<keyword evidence="3" id="KW-0804">Transcription</keyword>
<dbReference type="InterPro" id="IPR000843">
    <property type="entry name" value="HTH_LacI"/>
</dbReference>
<dbReference type="SUPFAM" id="SSF47413">
    <property type="entry name" value="lambda repressor-like DNA-binding domains"/>
    <property type="match status" value="1"/>
</dbReference>
<dbReference type="Gene3D" id="1.10.260.40">
    <property type="entry name" value="lambda repressor-like DNA-binding domains"/>
    <property type="match status" value="1"/>
</dbReference>
<dbReference type="InterPro" id="IPR010982">
    <property type="entry name" value="Lambda_DNA-bd_dom_sf"/>
</dbReference>
<dbReference type="Gene3D" id="3.40.50.2300">
    <property type="match status" value="2"/>
</dbReference>
<evidence type="ECO:0000256" key="2">
    <source>
        <dbReference type="ARBA" id="ARBA00023125"/>
    </source>
</evidence>
<sequence length="396" mass="41694">MTVPVSRGAESGTLRLHDIAAQAAVSEATVSRVLNGRPGVAAGTRQKVLAALDVLGYERPTRLRRRSAGLIGLVIPELTNPIFPAFAQVIEQVLAGYGYTPVLCTQMPGGATEDELVEQLQERGVNGIVFLSGLHADLTADASRYARLAERGVPFVLINGFNQHINAPFVSPDDRSAAQMAVRHLIDLGHERIGLAVGPTRFVPSRRKAEGFAAAVHSLLGVPRDEAEKLIQRTLFTVEGGHAAGGALLDLGCTGIVCGSDPMALGVIRAVRARGSEVPRDISVIGFDDSPLIPFTDPPLTTVRQPVQAMATAAVGALLEEIGGTPVQRTEFVFQPELVVRGSTAQLVRRPADGYPPTRCQGVLLRSGAGRVGPGTAGPRPGPYGVVERNTDGIDA</sequence>
<keyword evidence="1" id="KW-0805">Transcription regulation</keyword>
<dbReference type="Pfam" id="PF13377">
    <property type="entry name" value="Peripla_BP_3"/>
    <property type="match status" value="1"/>
</dbReference>
<dbReference type="PROSITE" id="PS00356">
    <property type="entry name" value="HTH_LACI_1"/>
    <property type="match status" value="1"/>
</dbReference>
<evidence type="ECO:0000313" key="6">
    <source>
        <dbReference type="EMBL" id="MDP9612611.1"/>
    </source>
</evidence>
<accession>A0ABT9KVX5</accession>
<comment type="caution">
    <text evidence="6">The sequence shown here is derived from an EMBL/GenBank/DDBJ whole genome shotgun (WGS) entry which is preliminary data.</text>
</comment>
<dbReference type="PANTHER" id="PTHR30146:SF153">
    <property type="entry name" value="LACTOSE OPERON REPRESSOR"/>
    <property type="match status" value="1"/>
</dbReference>
<organism evidence="6 7">
    <name type="scientific">Streptomyces demainii</name>
    <dbReference type="NCBI Taxonomy" id="588122"/>
    <lineage>
        <taxon>Bacteria</taxon>
        <taxon>Bacillati</taxon>
        <taxon>Actinomycetota</taxon>
        <taxon>Actinomycetes</taxon>
        <taxon>Kitasatosporales</taxon>
        <taxon>Streptomycetaceae</taxon>
        <taxon>Streptomyces</taxon>
    </lineage>
</organism>
<feature type="domain" description="HTH lacI-type" evidence="5">
    <location>
        <begin position="14"/>
        <end position="69"/>
    </location>
</feature>
<keyword evidence="7" id="KW-1185">Reference proteome</keyword>
<dbReference type="Pfam" id="PF00356">
    <property type="entry name" value="LacI"/>
    <property type="match status" value="1"/>
</dbReference>
<name>A0ABT9KVX5_9ACTN</name>
<evidence type="ECO:0000259" key="5">
    <source>
        <dbReference type="PROSITE" id="PS50932"/>
    </source>
</evidence>
<dbReference type="CDD" id="cd01392">
    <property type="entry name" value="HTH_LacI"/>
    <property type="match status" value="1"/>
</dbReference>
<dbReference type="EMBL" id="JAURUE010000001">
    <property type="protein sequence ID" value="MDP9612611.1"/>
    <property type="molecule type" value="Genomic_DNA"/>
</dbReference>
<dbReference type="PROSITE" id="PS50932">
    <property type="entry name" value="HTH_LACI_2"/>
    <property type="match status" value="1"/>
</dbReference>
<dbReference type="SMART" id="SM00354">
    <property type="entry name" value="HTH_LACI"/>
    <property type="match status" value="1"/>
</dbReference>
<dbReference type="PANTHER" id="PTHR30146">
    <property type="entry name" value="LACI-RELATED TRANSCRIPTIONAL REPRESSOR"/>
    <property type="match status" value="1"/>
</dbReference>
<dbReference type="Proteomes" id="UP001234880">
    <property type="component" value="Unassembled WGS sequence"/>
</dbReference>
<dbReference type="CDD" id="cd06292">
    <property type="entry name" value="PBP1_AglR_RafR-like"/>
    <property type="match status" value="1"/>
</dbReference>
<dbReference type="RefSeq" id="WP_307111139.1">
    <property type="nucleotide sequence ID" value="NZ_JAURUE010000001.1"/>
</dbReference>
<gene>
    <name evidence="6" type="ORF">JOF35_004888</name>
</gene>
<feature type="region of interest" description="Disordered" evidence="4">
    <location>
        <begin position="370"/>
        <end position="396"/>
    </location>
</feature>
<dbReference type="InterPro" id="IPR028082">
    <property type="entry name" value="Peripla_BP_I"/>
</dbReference>
<dbReference type="SUPFAM" id="SSF53822">
    <property type="entry name" value="Periplasmic binding protein-like I"/>
    <property type="match status" value="1"/>
</dbReference>
<reference evidence="6 7" key="1">
    <citation type="submission" date="2023-07" db="EMBL/GenBank/DDBJ databases">
        <title>Sequencing the genomes of 1000 actinobacteria strains.</title>
        <authorList>
            <person name="Klenk H.-P."/>
        </authorList>
    </citation>
    <scope>NUCLEOTIDE SEQUENCE [LARGE SCALE GENOMIC DNA]</scope>
    <source>
        <strain evidence="6 7">DSM 41600</strain>
    </source>
</reference>
<evidence type="ECO:0000256" key="1">
    <source>
        <dbReference type="ARBA" id="ARBA00023015"/>
    </source>
</evidence>
<protein>
    <submittedName>
        <fullName evidence="6">DNA-binding LacI/PurR family transcriptional regulator</fullName>
    </submittedName>
</protein>
<keyword evidence="2 6" id="KW-0238">DNA-binding</keyword>
<evidence type="ECO:0000256" key="3">
    <source>
        <dbReference type="ARBA" id="ARBA00023163"/>
    </source>
</evidence>
<evidence type="ECO:0000256" key="4">
    <source>
        <dbReference type="SAM" id="MobiDB-lite"/>
    </source>
</evidence>
<evidence type="ECO:0000313" key="7">
    <source>
        <dbReference type="Proteomes" id="UP001234880"/>
    </source>
</evidence>
<dbReference type="GO" id="GO:0003677">
    <property type="term" value="F:DNA binding"/>
    <property type="evidence" value="ECO:0007669"/>
    <property type="project" value="UniProtKB-KW"/>
</dbReference>
<proteinExistence type="predicted"/>
<dbReference type="InterPro" id="IPR046335">
    <property type="entry name" value="LacI/GalR-like_sensor"/>
</dbReference>